<dbReference type="Proteomes" id="UP000677228">
    <property type="component" value="Unassembled WGS sequence"/>
</dbReference>
<dbReference type="PANTHER" id="PTHR13082">
    <property type="entry name" value="SAP18"/>
    <property type="match status" value="1"/>
</dbReference>
<dbReference type="Gene3D" id="3.10.20.550">
    <property type="entry name" value="ASAP complex, SAP18 subunit"/>
    <property type="match status" value="1"/>
</dbReference>
<dbReference type="PANTHER" id="PTHR13082:SF0">
    <property type="entry name" value="HISTONE DEACETYLASE COMPLEX SUBUNIT SAP18"/>
    <property type="match status" value="1"/>
</dbReference>
<feature type="compositionally biased region" description="Basic and acidic residues" evidence="3">
    <location>
        <begin position="143"/>
        <end position="162"/>
    </location>
</feature>
<feature type="compositionally biased region" description="Polar residues" evidence="3">
    <location>
        <begin position="262"/>
        <end position="271"/>
    </location>
</feature>
<evidence type="ECO:0000256" key="2">
    <source>
        <dbReference type="ARBA" id="ARBA00030511"/>
    </source>
</evidence>
<evidence type="ECO:0000256" key="1">
    <source>
        <dbReference type="ARBA" id="ARBA00009143"/>
    </source>
</evidence>
<dbReference type="InterPro" id="IPR010516">
    <property type="entry name" value="SAP18"/>
</dbReference>
<protein>
    <recommendedName>
        <fullName evidence="2">18 kDa Sin3-associated polypeptide</fullName>
    </recommendedName>
</protein>
<name>A0A8S2R6M9_9BILA</name>
<evidence type="ECO:0000313" key="6">
    <source>
        <dbReference type="Proteomes" id="UP000682733"/>
    </source>
</evidence>
<evidence type="ECO:0000313" key="5">
    <source>
        <dbReference type="EMBL" id="CAF4145159.1"/>
    </source>
</evidence>
<organism evidence="5 6">
    <name type="scientific">Didymodactylos carnosus</name>
    <dbReference type="NCBI Taxonomy" id="1234261"/>
    <lineage>
        <taxon>Eukaryota</taxon>
        <taxon>Metazoa</taxon>
        <taxon>Spiralia</taxon>
        <taxon>Gnathifera</taxon>
        <taxon>Rotifera</taxon>
        <taxon>Eurotatoria</taxon>
        <taxon>Bdelloidea</taxon>
        <taxon>Philodinida</taxon>
        <taxon>Philodinidae</taxon>
        <taxon>Didymodactylos</taxon>
    </lineage>
</organism>
<comment type="similarity">
    <text evidence="1">Belongs to the SAP18 family.</text>
</comment>
<feature type="compositionally biased region" description="Polar residues" evidence="3">
    <location>
        <begin position="163"/>
        <end position="174"/>
    </location>
</feature>
<dbReference type="EMBL" id="CAJNOK010021537">
    <property type="protein sequence ID" value="CAF1333819.1"/>
    <property type="molecule type" value="Genomic_DNA"/>
</dbReference>
<dbReference type="AlphaFoldDB" id="A0A8S2R6M9"/>
<accession>A0A8S2R6M9</accession>
<feature type="compositionally biased region" description="Basic and acidic residues" evidence="3">
    <location>
        <begin position="229"/>
        <end position="252"/>
    </location>
</feature>
<dbReference type="GO" id="GO:0005634">
    <property type="term" value="C:nucleus"/>
    <property type="evidence" value="ECO:0007669"/>
    <property type="project" value="TreeGrafter"/>
</dbReference>
<dbReference type="GO" id="GO:0003714">
    <property type="term" value="F:transcription corepressor activity"/>
    <property type="evidence" value="ECO:0007669"/>
    <property type="project" value="TreeGrafter"/>
</dbReference>
<gene>
    <name evidence="4" type="ORF">OVA965_LOCUS30013</name>
    <name evidence="5" type="ORF">TMI583_LOCUS30808</name>
</gene>
<feature type="region of interest" description="Disordered" evidence="3">
    <location>
        <begin position="143"/>
        <end position="293"/>
    </location>
</feature>
<sequence length="311" mass="36193">MLISGVTSEMSKLKEKKFPPVDRLRTCPLLLRVFCSLEQHHSIESYTGGNSPENELQIYTWLDASLAELSQLIKDVHPQARRHGTKFEFSIVKPSEDLYKQFKSEQCGQTQVGKRGEDDHKRLATLPFQIGDYFDVAIVERKQNRSKERSSKDGNYDEHKNESTVSYKKNTGNGSYCGGRGQQYSRDGEQDRRAGRDNYKQSHRHEDDRFVRPRDHGLWNNNAECGSVHFDKREREESSSKDFRGTRQHRDSGYFNHRNIDINRSSFSSPPTRRGDNHRKKDPMDQVDDNSHFRFNDKFVKSGFSTPPREI</sequence>
<dbReference type="Pfam" id="PF06487">
    <property type="entry name" value="SAP18"/>
    <property type="match status" value="1"/>
</dbReference>
<evidence type="ECO:0000313" key="4">
    <source>
        <dbReference type="EMBL" id="CAF1333819.1"/>
    </source>
</evidence>
<comment type="caution">
    <text evidence="5">The sequence shown here is derived from an EMBL/GenBank/DDBJ whole genome shotgun (WGS) entry which is preliminary data.</text>
</comment>
<proteinExistence type="inferred from homology"/>
<dbReference type="Proteomes" id="UP000682733">
    <property type="component" value="Unassembled WGS sequence"/>
</dbReference>
<reference evidence="5" key="1">
    <citation type="submission" date="2021-02" db="EMBL/GenBank/DDBJ databases">
        <authorList>
            <person name="Nowell W R."/>
        </authorList>
    </citation>
    <scope>NUCLEOTIDE SEQUENCE</scope>
</reference>
<feature type="compositionally biased region" description="Basic and acidic residues" evidence="3">
    <location>
        <begin position="186"/>
        <end position="217"/>
    </location>
</feature>
<evidence type="ECO:0000256" key="3">
    <source>
        <dbReference type="SAM" id="MobiDB-lite"/>
    </source>
</evidence>
<dbReference type="EMBL" id="CAJOBA010043159">
    <property type="protein sequence ID" value="CAF4145159.1"/>
    <property type="molecule type" value="Genomic_DNA"/>
</dbReference>
<dbReference type="InterPro" id="IPR042534">
    <property type="entry name" value="SAP18_sf"/>
</dbReference>